<dbReference type="AlphaFoldDB" id="A0A0L7R1B4"/>
<protein>
    <submittedName>
        <fullName evidence="5">THO complex subunit 5 like protein</fullName>
    </submittedName>
</protein>
<gene>
    <name evidence="5" type="ORF">WH47_12096</name>
</gene>
<dbReference type="OrthoDB" id="20582at2759"/>
<dbReference type="GO" id="GO:0003729">
    <property type="term" value="F:mRNA binding"/>
    <property type="evidence" value="ECO:0007669"/>
    <property type="project" value="TreeGrafter"/>
</dbReference>
<dbReference type="EMBL" id="KQ414668">
    <property type="protein sequence ID" value="KOC64632.1"/>
    <property type="molecule type" value="Genomic_DNA"/>
</dbReference>
<comment type="similarity">
    <text evidence="2">Belongs to the THOC5 family.</text>
</comment>
<evidence type="ECO:0000256" key="4">
    <source>
        <dbReference type="SAM" id="MobiDB-lite"/>
    </source>
</evidence>
<keyword evidence="6" id="KW-1185">Reference proteome</keyword>
<reference evidence="5 6" key="1">
    <citation type="submission" date="2015-07" db="EMBL/GenBank/DDBJ databases">
        <title>The genome of Habropoda laboriosa.</title>
        <authorList>
            <person name="Pan H."/>
            <person name="Kapheim K."/>
        </authorList>
    </citation>
    <scope>NUCLEOTIDE SEQUENCE [LARGE SCALE GENOMIC DNA]</scope>
    <source>
        <strain evidence="5">0110345459</strain>
    </source>
</reference>
<feature type="region of interest" description="Disordered" evidence="4">
    <location>
        <begin position="1"/>
        <end position="22"/>
    </location>
</feature>
<accession>A0A0L7R1B4</accession>
<keyword evidence="3" id="KW-0539">Nucleus</keyword>
<sequence length="666" mass="76746">MGKENDSENSKKRRKSISGNSGLSLKDGDMYKVIISYEEKEAIERLPESDSENFLSSCDNIRKAMNIIAKLKANGEINVKDETRELQIQTSLAFIELKKLNRMEKFRTKFARDSLISSKSSVDSRHLHLQNLLYEVMHLKKEVVKCLQFKSKDELIQLVPEEEFYKEAPENICRPEITKHNPHQLRLARLEWELTQRKQLAALCDELTENKKVVASSIDSKQTRLENLAPQLRSILEASKTLQESLGLPLDKIRQEHHKATLLASPLYVLYAKASAYRDAYDHSIIVKVEGDEEDAKRASNQDGLQESDSDPEIVSENVIEETPVHKKRHYRLSREARQEEKKTKLLQRHPLNVKIIIKLKNETKLTLQFFYMMFLKVVTVESKLKTEGIGGISTRDMLVSESILRELYPRDLGLESPNPANYYQLSRHNLGQFSSLGLGLPYKWAQRMAGLHFISPDAREQKLTSYEITQDNVESVLREIKRRVIARLELCMEIRQLESGNLPIFTNNNDLLPQKLSTILQKFSTISWNSYCNSVNSTFQEQGLVSSLDMFYEAILRRGNNELIAKIAIKPDYPKIAPVFNISMNPMVPASADVLRDIEREVNIMWVKPPTLSAQLQRLRACFDIYLESENIAPKDKIFFHPVRGRTRARPYKYLELGGGIFIHR</sequence>
<evidence type="ECO:0000313" key="5">
    <source>
        <dbReference type="EMBL" id="KOC64632.1"/>
    </source>
</evidence>
<evidence type="ECO:0000256" key="3">
    <source>
        <dbReference type="ARBA" id="ARBA00023242"/>
    </source>
</evidence>
<name>A0A0L7R1B4_9HYME</name>
<evidence type="ECO:0000256" key="1">
    <source>
        <dbReference type="ARBA" id="ARBA00004123"/>
    </source>
</evidence>
<dbReference type="PANTHER" id="PTHR13375:SF3">
    <property type="entry name" value="THO COMPLEX SUBUNIT 5 HOMOLOG"/>
    <property type="match status" value="1"/>
</dbReference>
<dbReference type="Pfam" id="PF09766">
    <property type="entry name" value="FmiP_Thoc5"/>
    <property type="match status" value="1"/>
</dbReference>
<comment type="subcellular location">
    <subcellularLocation>
        <location evidence="1">Nucleus</location>
    </subcellularLocation>
</comment>
<proteinExistence type="inferred from homology"/>
<organism evidence="5 6">
    <name type="scientific">Habropoda laboriosa</name>
    <dbReference type="NCBI Taxonomy" id="597456"/>
    <lineage>
        <taxon>Eukaryota</taxon>
        <taxon>Metazoa</taxon>
        <taxon>Ecdysozoa</taxon>
        <taxon>Arthropoda</taxon>
        <taxon>Hexapoda</taxon>
        <taxon>Insecta</taxon>
        <taxon>Pterygota</taxon>
        <taxon>Neoptera</taxon>
        <taxon>Endopterygota</taxon>
        <taxon>Hymenoptera</taxon>
        <taxon>Apocrita</taxon>
        <taxon>Aculeata</taxon>
        <taxon>Apoidea</taxon>
        <taxon>Anthophila</taxon>
        <taxon>Apidae</taxon>
        <taxon>Habropoda</taxon>
    </lineage>
</organism>
<dbReference type="GO" id="GO:0000445">
    <property type="term" value="C:THO complex part of transcription export complex"/>
    <property type="evidence" value="ECO:0007669"/>
    <property type="project" value="TreeGrafter"/>
</dbReference>
<dbReference type="GO" id="GO:0006406">
    <property type="term" value="P:mRNA export from nucleus"/>
    <property type="evidence" value="ECO:0007669"/>
    <property type="project" value="TreeGrafter"/>
</dbReference>
<evidence type="ECO:0000313" key="6">
    <source>
        <dbReference type="Proteomes" id="UP000053825"/>
    </source>
</evidence>
<dbReference type="Proteomes" id="UP000053825">
    <property type="component" value="Unassembled WGS sequence"/>
</dbReference>
<evidence type="ECO:0000256" key="2">
    <source>
        <dbReference type="ARBA" id="ARBA00008044"/>
    </source>
</evidence>
<dbReference type="STRING" id="597456.A0A0L7R1B4"/>
<feature type="compositionally biased region" description="Basic and acidic residues" evidence="4">
    <location>
        <begin position="1"/>
        <end position="10"/>
    </location>
</feature>
<dbReference type="InterPro" id="IPR019163">
    <property type="entry name" value="THO_Thoc5"/>
</dbReference>
<dbReference type="PANTHER" id="PTHR13375">
    <property type="entry name" value="FMS INTERACTING PROTEIN"/>
    <property type="match status" value="1"/>
</dbReference>